<feature type="compositionally biased region" description="Basic and acidic residues" evidence="1">
    <location>
        <begin position="81"/>
        <end position="110"/>
    </location>
</feature>
<reference evidence="3" key="2">
    <citation type="submission" date="2025-08" db="UniProtKB">
        <authorList>
            <consortium name="RefSeq"/>
        </authorList>
    </citation>
    <scope>IDENTIFICATION</scope>
    <source>
        <tissue evidence="3">Leaves</tissue>
    </source>
</reference>
<accession>A0A6P6UNY3</accession>
<feature type="region of interest" description="Disordered" evidence="1">
    <location>
        <begin position="347"/>
        <end position="366"/>
    </location>
</feature>
<feature type="region of interest" description="Disordered" evidence="1">
    <location>
        <begin position="179"/>
        <end position="209"/>
    </location>
</feature>
<feature type="compositionally biased region" description="Basic and acidic residues" evidence="1">
    <location>
        <begin position="58"/>
        <end position="67"/>
    </location>
</feature>
<gene>
    <name evidence="3" type="primary">LOC113712828</name>
</gene>
<feature type="region of interest" description="Disordered" evidence="1">
    <location>
        <begin position="1"/>
        <end position="132"/>
    </location>
</feature>
<name>A0A6P6UNY3_COFAR</name>
<organism evidence="2 3">
    <name type="scientific">Coffea arabica</name>
    <name type="common">Arabian coffee</name>
    <dbReference type="NCBI Taxonomy" id="13443"/>
    <lineage>
        <taxon>Eukaryota</taxon>
        <taxon>Viridiplantae</taxon>
        <taxon>Streptophyta</taxon>
        <taxon>Embryophyta</taxon>
        <taxon>Tracheophyta</taxon>
        <taxon>Spermatophyta</taxon>
        <taxon>Magnoliopsida</taxon>
        <taxon>eudicotyledons</taxon>
        <taxon>Gunneridae</taxon>
        <taxon>Pentapetalae</taxon>
        <taxon>asterids</taxon>
        <taxon>lamiids</taxon>
        <taxon>Gentianales</taxon>
        <taxon>Rubiaceae</taxon>
        <taxon>Ixoroideae</taxon>
        <taxon>Gardenieae complex</taxon>
        <taxon>Bertiereae - Coffeeae clade</taxon>
        <taxon>Coffeeae</taxon>
        <taxon>Coffea</taxon>
    </lineage>
</organism>
<dbReference type="RefSeq" id="XP_027092229.1">
    <property type="nucleotide sequence ID" value="XM_027236428.2"/>
</dbReference>
<evidence type="ECO:0000313" key="2">
    <source>
        <dbReference type="Proteomes" id="UP001652660"/>
    </source>
</evidence>
<reference evidence="2" key="1">
    <citation type="journal article" date="2025" name="Foods">
        <title>Unveiling the Microbial Signatures of Arabica Coffee Cherries: Insights into Ripeness Specific Diversity, Functional Traits, and Implications for Quality and Safety.</title>
        <authorList>
            <consortium name="RefSeq"/>
            <person name="Tenea G.N."/>
            <person name="Cifuentes V."/>
            <person name="Reyes P."/>
            <person name="Cevallos-Vallejos M."/>
        </authorList>
    </citation>
    <scope>NUCLEOTIDE SEQUENCE [LARGE SCALE GENOMIC DNA]</scope>
</reference>
<dbReference type="Proteomes" id="UP001652660">
    <property type="component" value="Chromosome 10e"/>
</dbReference>
<keyword evidence="2" id="KW-1185">Reference proteome</keyword>
<evidence type="ECO:0000313" key="3">
    <source>
        <dbReference type="RefSeq" id="XP_027092229.1"/>
    </source>
</evidence>
<dbReference type="GeneID" id="113712828"/>
<dbReference type="AlphaFoldDB" id="A0A6P6UNY3"/>
<protein>
    <submittedName>
        <fullName evidence="3">Uncharacterized protein</fullName>
    </submittedName>
</protein>
<evidence type="ECO:0000256" key="1">
    <source>
        <dbReference type="SAM" id="MobiDB-lite"/>
    </source>
</evidence>
<sequence length="474" mass="53420">MIENSQMEVVGAATRSIASTTEEEEEIRRKKYPSLPSNYVSLTQLQERWLQQQQQQKQEQEKKEHQQGKTTTTSSSQNQQRPEKPKKEEFDGQRSKNGERRIEGKREIYVPRRRVLGDGNRPGGIGAEDRESKRGAFLRVERADSRVMENRIKGKQKTYYNRGKSKMRMMAGALTGREHENMRNSGGENGRWKDEGSNWGELQRNDTTGDDRRVEENLGVRPLEAVDEENRGKQVNVVSIGGEKCVDHEGFGGGVWRRNGDDYWGVGGSVSGCMVEMPPENDEHKEEVPVHLLNADDQAPGIPQAANVSMVEVLPENVVQEGVLVGNGSKHGLGRFRGHYRGNFHHNRKEGVSEEGSKVQLGQGKDKEVEEKALSGKSEWNGDQIQRGRTRRGIQEGCAYKERVSNNLRPNIRRDFKALSLNDNREGNLTATKWLRGGRSGRCRESRDGGLVWMPKGGTYGKLCSSNGTTQVHR</sequence>
<proteinExistence type="predicted"/>
<feature type="compositionally biased region" description="Low complexity" evidence="1">
    <location>
        <begin position="42"/>
        <end position="57"/>
    </location>
</feature>